<comment type="similarity">
    <text evidence="1 4">Belongs to the glyceraldehyde-3-phosphate dehydrogenase family.</text>
</comment>
<dbReference type="Gene3D" id="3.30.360.10">
    <property type="entry name" value="Dihydrodipicolinate Reductase, domain 2"/>
    <property type="match status" value="1"/>
</dbReference>
<dbReference type="RefSeq" id="WP_009576339.1">
    <property type="nucleotide sequence ID" value="NZ_AEIG01000064.1"/>
</dbReference>
<proteinExistence type="inferred from homology"/>
<dbReference type="PIRSF" id="PIRSF000149">
    <property type="entry name" value="GAP_DH"/>
    <property type="match status" value="1"/>
</dbReference>
<comment type="subunit">
    <text evidence="2">Homotetramer.</text>
</comment>
<dbReference type="FunFam" id="3.40.50.720:FF:000001">
    <property type="entry name" value="Glyceraldehyde-3-phosphate dehydrogenase"/>
    <property type="match status" value="1"/>
</dbReference>
<evidence type="ECO:0000256" key="1">
    <source>
        <dbReference type="ARBA" id="ARBA00007406"/>
    </source>
</evidence>
<evidence type="ECO:0000313" key="6">
    <source>
        <dbReference type="Proteomes" id="UP000005615"/>
    </source>
</evidence>
<dbReference type="InterPro" id="IPR036291">
    <property type="entry name" value="NAD(P)-bd_dom_sf"/>
</dbReference>
<evidence type="ECO:0000256" key="2">
    <source>
        <dbReference type="ARBA" id="ARBA00011881"/>
    </source>
</evidence>
<dbReference type="AlphaFoldDB" id="F3L3H0"/>
<dbReference type="OrthoDB" id="9803304at2"/>
<protein>
    <submittedName>
        <fullName evidence="5">D-erythrose-4-phosphate dehydrogenase</fullName>
    </submittedName>
</protein>
<reference evidence="5 6" key="1">
    <citation type="journal article" date="2011" name="J. Bacteriol.">
        <title>Genome sequence of strain IMCC3088, a proteorhodopsin-containing marine bacterium belonging to the OM60/NOR5 clade.</title>
        <authorList>
            <person name="Jang Y."/>
            <person name="Oh H.M."/>
            <person name="Kang I."/>
            <person name="Lee K."/>
            <person name="Yang S.J."/>
            <person name="Cho J.C."/>
        </authorList>
    </citation>
    <scope>NUCLEOTIDE SEQUENCE [LARGE SCALE GENOMIC DNA]</scope>
    <source>
        <strain evidence="5 6">IMCC3088</strain>
    </source>
</reference>
<evidence type="ECO:0000256" key="4">
    <source>
        <dbReference type="RuleBase" id="RU000397"/>
    </source>
</evidence>
<dbReference type="InterPro" id="IPR020828">
    <property type="entry name" value="GlycerAld_3-P_DH_NAD(P)-bd"/>
</dbReference>
<dbReference type="SUPFAM" id="SSF55347">
    <property type="entry name" value="Glyceraldehyde-3-phosphate dehydrogenase-like, C-terminal domain"/>
    <property type="match status" value="1"/>
</dbReference>
<dbReference type="Proteomes" id="UP000005615">
    <property type="component" value="Unassembled WGS sequence"/>
</dbReference>
<keyword evidence="3" id="KW-0560">Oxidoreductase</keyword>
<dbReference type="SMART" id="SM00846">
    <property type="entry name" value="Gp_dh_N"/>
    <property type="match status" value="1"/>
</dbReference>
<dbReference type="GO" id="GO:0051287">
    <property type="term" value="F:NAD binding"/>
    <property type="evidence" value="ECO:0007669"/>
    <property type="project" value="InterPro"/>
</dbReference>
<dbReference type="Pfam" id="PF00044">
    <property type="entry name" value="Gp_dh_N"/>
    <property type="match status" value="1"/>
</dbReference>
<sequence length="341" mass="37335">MRLAINGYGRIGRSVLRAYFERGGSPHVDLVAINELADTRTIAHLTRYDSTHGRFAYDVHLDGDTLLIQNRPIALSHEPDAALCPWAKHEIDLVLECTGAAGDRTTAQWHLDAGSQRLLFSQPAAADIDATIVYGVNQALLQSAHQVASTGSCTTNAIVPVIDALDKAFGIDYGTITTIHSAMNDQPVLDAYHHTDLRKTRAASQSIIPVDTALAKGIERILPHLADRFSAQALRVPTVNVSAMDLSVYLQRSTSIASVNEVLRQAAECHYLGVLGFTTEPLASCDFNHDSRSGVVDASQTRVSGDRLVKVLIWFDNEWGYANRMLDVAEHWAKISRKGER</sequence>
<dbReference type="EMBL" id="AEIG01000064">
    <property type="protein sequence ID" value="EGG29082.1"/>
    <property type="molecule type" value="Genomic_DNA"/>
</dbReference>
<dbReference type="PANTHER" id="PTHR43148">
    <property type="entry name" value="GLYCERALDEHYDE-3-PHOSPHATE DEHYDROGENASE 2"/>
    <property type="match status" value="1"/>
</dbReference>
<keyword evidence="6" id="KW-1185">Reference proteome</keyword>
<gene>
    <name evidence="5" type="ORF">IMCC3088_2162</name>
</gene>
<comment type="caution">
    <text evidence="5">The sequence shown here is derived from an EMBL/GenBank/DDBJ whole genome shotgun (WGS) entry which is preliminary data.</text>
</comment>
<organism evidence="5 6">
    <name type="scientific">Aequoribacter fuscus</name>
    <dbReference type="NCBI Taxonomy" id="2518989"/>
    <lineage>
        <taxon>Bacteria</taxon>
        <taxon>Pseudomonadati</taxon>
        <taxon>Pseudomonadota</taxon>
        <taxon>Gammaproteobacteria</taxon>
        <taxon>Cellvibrionales</taxon>
        <taxon>Halieaceae</taxon>
        <taxon>Aequoribacter</taxon>
    </lineage>
</organism>
<accession>F3L3H0</accession>
<dbReference type="GO" id="GO:0016620">
    <property type="term" value="F:oxidoreductase activity, acting on the aldehyde or oxo group of donors, NAD or NADP as acceptor"/>
    <property type="evidence" value="ECO:0007669"/>
    <property type="project" value="InterPro"/>
</dbReference>
<dbReference type="STRING" id="2518989.IMCC3088_2162"/>
<dbReference type="Gene3D" id="3.40.50.720">
    <property type="entry name" value="NAD(P)-binding Rossmann-like Domain"/>
    <property type="match status" value="1"/>
</dbReference>
<dbReference type="PRINTS" id="PR00078">
    <property type="entry name" value="G3PDHDRGNASE"/>
</dbReference>
<dbReference type="FunFam" id="3.30.360.10:FF:000002">
    <property type="entry name" value="Glyceraldehyde-3-phosphate dehydrogenase"/>
    <property type="match status" value="1"/>
</dbReference>
<dbReference type="Pfam" id="PF02800">
    <property type="entry name" value="Gp_dh_C"/>
    <property type="match status" value="1"/>
</dbReference>
<dbReference type="SUPFAM" id="SSF51735">
    <property type="entry name" value="NAD(P)-binding Rossmann-fold domains"/>
    <property type="match status" value="1"/>
</dbReference>
<dbReference type="eggNOG" id="COG0057">
    <property type="taxonomic scope" value="Bacteria"/>
</dbReference>
<evidence type="ECO:0000256" key="3">
    <source>
        <dbReference type="ARBA" id="ARBA00023002"/>
    </source>
</evidence>
<dbReference type="InterPro" id="IPR020829">
    <property type="entry name" value="GlycerAld_3-P_DH_cat"/>
</dbReference>
<dbReference type="InterPro" id="IPR020831">
    <property type="entry name" value="GlycerAld/Erythrose_P_DH"/>
</dbReference>
<evidence type="ECO:0000313" key="5">
    <source>
        <dbReference type="EMBL" id="EGG29082.1"/>
    </source>
</evidence>
<name>F3L3H0_9GAMM</name>